<sequence length="139" mass="15039">MEVRAALDAVEEVKRTAGQSSDRREVPLWVSATLCVLAGVSMALLKLEYTWGVLAMVPMIALCIWAAARHNGRRGVRPALKQDIKADPPVSWRAIIPILLLPLANLAPYGSLPWAVLAGVLTAALFAICLHWEFTANAA</sequence>
<proteinExistence type="predicted"/>
<reference evidence="2" key="1">
    <citation type="submission" date="2018-01" db="EMBL/GenBank/DDBJ databases">
        <authorList>
            <person name="Li J."/>
        </authorList>
    </citation>
    <scope>NUCLEOTIDE SEQUENCE [LARGE SCALE GENOMIC DNA]</scope>
    <source>
        <strain evidence="2">2184</strain>
    </source>
</reference>
<dbReference type="EMBL" id="CP026948">
    <property type="protein sequence ID" value="AWB84559.1"/>
    <property type="molecule type" value="Genomic_DNA"/>
</dbReference>
<evidence type="ECO:0000313" key="2">
    <source>
        <dbReference type="Proteomes" id="UP000244754"/>
    </source>
</evidence>
<keyword evidence="2" id="KW-1185">Reference proteome</keyword>
<protein>
    <submittedName>
        <fullName evidence="1">Uncharacterized protein</fullName>
    </submittedName>
</protein>
<gene>
    <name evidence="1" type="ORF">C3E79_08735</name>
</gene>
<accession>A0A2S0WFM2</accession>
<evidence type="ECO:0000313" key="1">
    <source>
        <dbReference type="EMBL" id="AWB84559.1"/>
    </source>
</evidence>
<dbReference type="Proteomes" id="UP000244754">
    <property type="component" value="Chromosome"/>
</dbReference>
<dbReference type="AlphaFoldDB" id="A0A2S0WFM2"/>
<organism evidence="1 2">
    <name type="scientific">Corynebacterium liangguodongii</name>
    <dbReference type="NCBI Taxonomy" id="2079535"/>
    <lineage>
        <taxon>Bacteria</taxon>
        <taxon>Bacillati</taxon>
        <taxon>Actinomycetota</taxon>
        <taxon>Actinomycetes</taxon>
        <taxon>Mycobacteriales</taxon>
        <taxon>Corynebacteriaceae</taxon>
        <taxon>Corynebacterium</taxon>
    </lineage>
</organism>
<dbReference type="KEGG" id="clia:C3E79_08735"/>
<name>A0A2S0WFM2_9CORY</name>